<dbReference type="EMBL" id="LWRY01000044">
    <property type="protein sequence ID" value="OCX74236.1"/>
    <property type="molecule type" value="Genomic_DNA"/>
</dbReference>
<keyword evidence="8" id="KW-1185">Reference proteome</keyword>
<feature type="binding site" evidence="3">
    <location>
        <position position="365"/>
    </location>
    <ligand>
        <name>substrate</name>
    </ligand>
</feature>
<dbReference type="GO" id="GO:0009015">
    <property type="term" value="F:N-succinylarginine dihydrolase activity"/>
    <property type="evidence" value="ECO:0007669"/>
    <property type="project" value="UniProtKB-UniRule"/>
</dbReference>
<feature type="active site" description="Nucleophile" evidence="3">
    <location>
        <position position="371"/>
    </location>
</feature>
<evidence type="ECO:0000256" key="1">
    <source>
        <dbReference type="ARBA" id="ARBA00022503"/>
    </source>
</evidence>
<evidence type="ECO:0000313" key="7">
    <source>
        <dbReference type="Proteomes" id="UP000094893"/>
    </source>
</evidence>
<dbReference type="EC" id="3.5.3.23" evidence="3 4"/>
<evidence type="ECO:0000256" key="3">
    <source>
        <dbReference type="HAMAP-Rule" id="MF_01172"/>
    </source>
</evidence>
<sequence>MSMIEVNMDGLVGPSHHYAGLSHGNLASAQNARKVANPKAAALQGLAKMKFLHDLGLVQGVIPPPATPRLSVLKRLGFSGSTANILAECAKLAPDLLSAVHSAAAMWAANAATVSSAFDTNDGKVHITPANLNSTFHRSLETSDTAFILEKIFPDRTVFVHHPGLPAHSNFADEGAANHCRLSCQNREIGVSVFVYGRSAYQSALPRPLKFPARQTLEASQAVARSHGLNPDLCLFVQQNPEAIDQGAFHNDVVAVSHENILFCHEKAFLNQNDLRRRLATTFARYGEFLHWIEVPAARVSLKDAIQSYIFNSQIVTTPQGKVILIAPEECRANVKVWDFLNEILEQQNPLSEIRTIDLGQSMRNGGGPACLRLRVPVSMAALQTVHSGILLSTELVEQLTIWIQKNYRDRLQIKDLADPAFLRETQEALTSLSSILRMDSLYDFQ</sequence>
<feature type="binding site" evidence="3">
    <location>
        <position position="214"/>
    </location>
    <ligand>
        <name>substrate</name>
    </ligand>
</feature>
<comment type="pathway">
    <text evidence="3">Amino-acid degradation; L-arginine degradation via AST pathway; L-glutamate and succinate from L-arginine: step 2/5.</text>
</comment>
<comment type="caution">
    <text evidence="6">The sequence shown here is derived from an EMBL/GenBank/DDBJ whole genome shotgun (WGS) entry which is preliminary data.</text>
</comment>
<proteinExistence type="inferred from homology"/>
<evidence type="ECO:0000313" key="6">
    <source>
        <dbReference type="EMBL" id="OCX74236.1"/>
    </source>
</evidence>
<evidence type="ECO:0000256" key="2">
    <source>
        <dbReference type="ARBA" id="ARBA00022801"/>
    </source>
</evidence>
<feature type="active site" evidence="3">
    <location>
        <position position="250"/>
    </location>
</feature>
<dbReference type="OrthoDB" id="248552at2"/>
<protein>
    <recommendedName>
        <fullName evidence="3 4">N-succinylarginine dihydrolase</fullName>
        <ecNumber evidence="3 4">3.5.3.23</ecNumber>
    </recommendedName>
</protein>
<dbReference type="PANTHER" id="PTHR30420:SF2">
    <property type="entry name" value="N-SUCCINYLARGININE DIHYDROLASE"/>
    <property type="match status" value="1"/>
</dbReference>
<dbReference type="GO" id="GO:0019544">
    <property type="term" value="P:L-arginine catabolic process to L-glutamate"/>
    <property type="evidence" value="ECO:0007669"/>
    <property type="project" value="UniProtKB-UniRule"/>
</dbReference>
<reference evidence="6 7" key="1">
    <citation type="journal article" date="2016" name="Int. J. Mol. Sci.">
        <title>Comparative genomics of the extreme acidophile Acidithiobacillus thiooxidans reveals intraspecific divergence and niche adaptation.</title>
        <authorList>
            <person name="Zhang X."/>
            <person name="Feng X."/>
            <person name="Tao J."/>
            <person name="Ma L."/>
            <person name="Xiao Y."/>
            <person name="Liang Y."/>
            <person name="Liu X."/>
            <person name="Yin H."/>
        </authorList>
    </citation>
    <scope>NUCLEOTIDE SEQUENCE [LARGE SCALE GENOMIC DNA]</scope>
    <source>
        <strain evidence="5 7">A02</strain>
        <strain evidence="6">DXS-W</strain>
    </source>
</reference>
<comment type="catalytic activity">
    <reaction evidence="3">
        <text>N(2)-succinyl-L-arginine + 2 H2O + 2 H(+) = N(2)-succinyl-L-ornithine + 2 NH4(+) + CO2</text>
        <dbReference type="Rhea" id="RHEA:19533"/>
        <dbReference type="ChEBI" id="CHEBI:15377"/>
        <dbReference type="ChEBI" id="CHEBI:15378"/>
        <dbReference type="ChEBI" id="CHEBI:16526"/>
        <dbReference type="ChEBI" id="CHEBI:28938"/>
        <dbReference type="ChEBI" id="CHEBI:58241"/>
        <dbReference type="ChEBI" id="CHEBI:58514"/>
        <dbReference type="EC" id="3.5.3.23"/>
    </reaction>
</comment>
<dbReference type="HAMAP" id="MF_01172">
    <property type="entry name" value="AstB"/>
    <property type="match status" value="1"/>
</dbReference>
<comment type="subunit">
    <text evidence="3">Homodimer.</text>
</comment>
<accession>A0A1C2IE43</accession>
<dbReference type="AlphaFoldDB" id="A0A1C2IE43"/>
<feature type="binding site" evidence="3">
    <location>
        <position position="110"/>
    </location>
    <ligand>
        <name>substrate</name>
    </ligand>
</feature>
<dbReference type="NCBIfam" id="TIGR03241">
    <property type="entry name" value="arg_catab_astB"/>
    <property type="match status" value="1"/>
</dbReference>
<keyword evidence="1 3" id="KW-0056">Arginine metabolism</keyword>
<evidence type="ECO:0000313" key="5">
    <source>
        <dbReference type="EMBL" id="OCX71668.1"/>
    </source>
</evidence>
<keyword evidence="2 3" id="KW-0378">Hydrolase</keyword>
<evidence type="ECO:0000256" key="4">
    <source>
        <dbReference type="NCBIfam" id="TIGR03241"/>
    </source>
</evidence>
<dbReference type="Pfam" id="PF04996">
    <property type="entry name" value="AstB"/>
    <property type="match status" value="1"/>
</dbReference>
<feature type="binding site" evidence="3">
    <location>
        <begin position="137"/>
        <end position="138"/>
    </location>
    <ligand>
        <name>substrate</name>
    </ligand>
</feature>
<dbReference type="EMBL" id="LWSA01000160">
    <property type="protein sequence ID" value="OCX71668.1"/>
    <property type="molecule type" value="Genomic_DNA"/>
</dbReference>
<gene>
    <name evidence="3" type="primary">astB</name>
    <name evidence="6" type="ORF">A6M23_06630</name>
    <name evidence="5" type="ORF">A6P07_11315</name>
</gene>
<dbReference type="Gene3D" id="3.75.10.20">
    <property type="entry name" value="Succinylarginine dihydrolase"/>
    <property type="match status" value="1"/>
</dbReference>
<comment type="similarity">
    <text evidence="3">Belongs to the succinylarginine dihydrolase family.</text>
</comment>
<dbReference type="GO" id="GO:0019545">
    <property type="term" value="P:L-arginine catabolic process to succinate"/>
    <property type="evidence" value="ECO:0007669"/>
    <property type="project" value="UniProtKB-UniRule"/>
</dbReference>
<evidence type="ECO:0000313" key="8">
    <source>
        <dbReference type="Proteomes" id="UP000095008"/>
    </source>
</evidence>
<organism evidence="6 8">
    <name type="scientific">Acidithiobacillus thiooxidans</name>
    <name type="common">Thiobacillus thiooxidans</name>
    <dbReference type="NCBI Taxonomy" id="930"/>
    <lineage>
        <taxon>Bacteria</taxon>
        <taxon>Pseudomonadati</taxon>
        <taxon>Pseudomonadota</taxon>
        <taxon>Acidithiobacillia</taxon>
        <taxon>Acidithiobacillales</taxon>
        <taxon>Acidithiobacillaceae</taxon>
        <taxon>Acidithiobacillus</taxon>
    </lineage>
</organism>
<dbReference type="PANTHER" id="PTHR30420">
    <property type="entry name" value="N-SUCCINYLARGININE DIHYDROLASE"/>
    <property type="match status" value="1"/>
</dbReference>
<dbReference type="InterPro" id="IPR007079">
    <property type="entry name" value="SuccinylArg_d-Hdrlase_AstB"/>
</dbReference>
<dbReference type="NCBIfam" id="NF009789">
    <property type="entry name" value="PRK13281.1"/>
    <property type="match status" value="1"/>
</dbReference>
<feature type="binding site" evidence="3">
    <location>
        <begin position="19"/>
        <end position="28"/>
    </location>
    <ligand>
        <name>substrate</name>
    </ligand>
</feature>
<comment type="function">
    <text evidence="3">Catalyzes the hydrolysis of N(2)-succinylarginine into N(2)-succinylornithine, ammonia and CO(2).</text>
</comment>
<dbReference type="UniPathway" id="UPA00185">
    <property type="reaction ID" value="UER00280"/>
</dbReference>
<feature type="binding site" evidence="3">
    <location>
        <position position="252"/>
    </location>
    <ligand>
        <name>substrate</name>
    </ligand>
</feature>
<dbReference type="InterPro" id="IPR037031">
    <property type="entry name" value="AstB_sf"/>
</dbReference>
<dbReference type="Proteomes" id="UP000094893">
    <property type="component" value="Unassembled WGS sequence"/>
</dbReference>
<name>A0A1C2IE43_ACITH</name>
<dbReference type="Proteomes" id="UP000095008">
    <property type="component" value="Unassembled WGS sequence"/>
</dbReference>
<feature type="active site" evidence="3">
    <location>
        <position position="174"/>
    </location>
</feature>
<dbReference type="eggNOG" id="COG3724">
    <property type="taxonomic scope" value="Bacteria"/>
</dbReference>
<dbReference type="SUPFAM" id="SSF55909">
    <property type="entry name" value="Pentein"/>
    <property type="match status" value="1"/>
</dbReference>